<keyword evidence="1" id="KW-0812">Transmembrane</keyword>
<feature type="transmembrane region" description="Helical" evidence="1">
    <location>
        <begin position="7"/>
        <end position="26"/>
    </location>
</feature>
<evidence type="ECO:0000313" key="2">
    <source>
        <dbReference type="EMBL" id="TFF37963.1"/>
    </source>
</evidence>
<organism evidence="2 3">
    <name type="scientific">Mucilaginibacter psychrotolerans</name>
    <dbReference type="NCBI Taxonomy" id="1524096"/>
    <lineage>
        <taxon>Bacteria</taxon>
        <taxon>Pseudomonadati</taxon>
        <taxon>Bacteroidota</taxon>
        <taxon>Sphingobacteriia</taxon>
        <taxon>Sphingobacteriales</taxon>
        <taxon>Sphingobacteriaceae</taxon>
        <taxon>Mucilaginibacter</taxon>
    </lineage>
</organism>
<evidence type="ECO:0000256" key="1">
    <source>
        <dbReference type="SAM" id="Phobius"/>
    </source>
</evidence>
<dbReference type="Pfam" id="PF14126">
    <property type="entry name" value="DUF4293"/>
    <property type="match status" value="1"/>
</dbReference>
<dbReference type="EMBL" id="SOZE01000008">
    <property type="protein sequence ID" value="TFF37963.1"/>
    <property type="molecule type" value="Genomic_DNA"/>
</dbReference>
<dbReference type="OrthoDB" id="594989at2"/>
<accession>A0A4Y8SFW4</accession>
<evidence type="ECO:0000313" key="3">
    <source>
        <dbReference type="Proteomes" id="UP000297540"/>
    </source>
</evidence>
<name>A0A4Y8SFW4_9SPHI</name>
<comment type="caution">
    <text evidence="2">The sequence shown here is derived from an EMBL/GenBank/DDBJ whole genome shotgun (WGS) entry which is preliminary data.</text>
</comment>
<dbReference type="Proteomes" id="UP000297540">
    <property type="component" value="Unassembled WGS sequence"/>
</dbReference>
<protein>
    <submittedName>
        <fullName evidence="2">DUF4293 family protein</fullName>
    </submittedName>
</protein>
<dbReference type="AlphaFoldDB" id="A0A4Y8SFW4"/>
<proteinExistence type="predicted"/>
<sequence length="161" mass="17871">MLQRIQSIYLLAASIVMFGLFVFPLAKDVSVAPGVLDGPMLTISVTGVQTRGGFSDYKQTETFAALPIVTVIAALVPLVIIFLYKNRKQQIALCYSAILVFIGYSFWMAQTVKKVVGEITLEYRNMGIGLFLTSLSIILIIFAFKAIQRDEKLVKSADRLR</sequence>
<feature type="transmembrane region" description="Helical" evidence="1">
    <location>
        <begin position="128"/>
        <end position="147"/>
    </location>
</feature>
<dbReference type="InterPro" id="IPR025635">
    <property type="entry name" value="DUF4293"/>
</dbReference>
<keyword evidence="1" id="KW-0472">Membrane</keyword>
<reference evidence="2 3" key="1">
    <citation type="journal article" date="2017" name="Int. J. Syst. Evol. Microbiol.">
        <title>Mucilaginibacterpsychrotolerans sp. nov., isolated from peatlands.</title>
        <authorList>
            <person name="Deng Y."/>
            <person name="Shen L."/>
            <person name="Xu B."/>
            <person name="Liu Y."/>
            <person name="Gu Z."/>
            <person name="Liu H."/>
            <person name="Zhou Y."/>
        </authorList>
    </citation>
    <scope>NUCLEOTIDE SEQUENCE [LARGE SCALE GENOMIC DNA]</scope>
    <source>
        <strain evidence="2 3">NH7-4</strain>
    </source>
</reference>
<keyword evidence="3" id="KW-1185">Reference proteome</keyword>
<feature type="transmembrane region" description="Helical" evidence="1">
    <location>
        <begin position="63"/>
        <end position="84"/>
    </location>
</feature>
<feature type="transmembrane region" description="Helical" evidence="1">
    <location>
        <begin position="91"/>
        <end position="108"/>
    </location>
</feature>
<keyword evidence="1" id="KW-1133">Transmembrane helix</keyword>
<gene>
    <name evidence="2" type="ORF">E2R66_10275</name>
</gene>
<dbReference type="RefSeq" id="WP_133229178.1">
    <property type="nucleotide sequence ID" value="NZ_SOZE01000008.1"/>
</dbReference>